<feature type="signal peptide" evidence="1">
    <location>
        <begin position="1"/>
        <end position="19"/>
    </location>
</feature>
<gene>
    <name evidence="2" type="ORF">SAMN02910377_00095</name>
</gene>
<protein>
    <submittedName>
        <fullName evidence="2">Uncharacterized protein</fullName>
    </submittedName>
</protein>
<keyword evidence="3" id="KW-1185">Reference proteome</keyword>
<name>A0A1H7F051_9FIRM</name>
<dbReference type="AlphaFoldDB" id="A0A1H7F051"/>
<dbReference type="Proteomes" id="UP000182321">
    <property type="component" value="Unassembled WGS sequence"/>
</dbReference>
<proteinExistence type="predicted"/>
<feature type="non-terminal residue" evidence="2">
    <location>
        <position position="48"/>
    </location>
</feature>
<evidence type="ECO:0000313" key="3">
    <source>
        <dbReference type="Proteomes" id="UP000182321"/>
    </source>
</evidence>
<reference evidence="3" key="1">
    <citation type="submission" date="2016-10" db="EMBL/GenBank/DDBJ databases">
        <authorList>
            <person name="Varghese N."/>
        </authorList>
    </citation>
    <scope>NUCLEOTIDE SEQUENCE [LARGE SCALE GENOMIC DNA]</scope>
    <source>
        <strain evidence="3">ACV-9</strain>
    </source>
</reference>
<evidence type="ECO:0000313" key="2">
    <source>
        <dbReference type="EMBL" id="SEK17692.1"/>
    </source>
</evidence>
<accession>A0A1H7F051</accession>
<feature type="chain" id="PRO_5038456657" evidence="1">
    <location>
        <begin position="20"/>
        <end position="48"/>
    </location>
</feature>
<dbReference type="EMBL" id="FNZX01000003">
    <property type="protein sequence ID" value="SEK17692.1"/>
    <property type="molecule type" value="Genomic_DNA"/>
</dbReference>
<organism evidence="2 3">
    <name type="scientific">Pseudobutyrivibrio ruminis</name>
    <dbReference type="NCBI Taxonomy" id="46206"/>
    <lineage>
        <taxon>Bacteria</taxon>
        <taxon>Bacillati</taxon>
        <taxon>Bacillota</taxon>
        <taxon>Clostridia</taxon>
        <taxon>Lachnospirales</taxon>
        <taxon>Lachnospiraceae</taxon>
        <taxon>Pseudobutyrivibrio</taxon>
    </lineage>
</organism>
<evidence type="ECO:0000256" key="1">
    <source>
        <dbReference type="SAM" id="SignalP"/>
    </source>
</evidence>
<keyword evidence="1" id="KW-0732">Signal</keyword>
<sequence>MKKKIIVICACLIAVGNIAYSGASNKSLMNEDSKSDVYYDDTGWIEMG</sequence>